<protein>
    <recommendedName>
        <fullName evidence="1">Transposase IS4-like domain-containing protein</fullName>
    </recommendedName>
</protein>
<dbReference type="OrthoDB" id="8313467at2759"/>
<dbReference type="GO" id="GO:0003677">
    <property type="term" value="F:DNA binding"/>
    <property type="evidence" value="ECO:0007669"/>
    <property type="project" value="InterPro"/>
</dbReference>
<dbReference type="EMBL" id="BMAW01034364">
    <property type="protein sequence ID" value="GFU34976.1"/>
    <property type="molecule type" value="Genomic_DNA"/>
</dbReference>
<dbReference type="Proteomes" id="UP000887013">
    <property type="component" value="Unassembled WGS sequence"/>
</dbReference>
<proteinExistence type="predicted"/>
<feature type="domain" description="Transposase IS4-like" evidence="1">
    <location>
        <begin position="54"/>
        <end position="146"/>
    </location>
</feature>
<dbReference type="AlphaFoldDB" id="A0A8X6QT36"/>
<dbReference type="Pfam" id="PF01609">
    <property type="entry name" value="DDE_Tnp_1"/>
    <property type="match status" value="1"/>
</dbReference>
<comment type="caution">
    <text evidence="2">The sequence shown here is derived from an EMBL/GenBank/DDBJ whole genome shotgun (WGS) entry which is preliminary data.</text>
</comment>
<evidence type="ECO:0000259" key="1">
    <source>
        <dbReference type="Pfam" id="PF01609"/>
    </source>
</evidence>
<dbReference type="GO" id="GO:0004803">
    <property type="term" value="F:transposase activity"/>
    <property type="evidence" value="ECO:0007669"/>
    <property type="project" value="InterPro"/>
</dbReference>
<evidence type="ECO:0000313" key="3">
    <source>
        <dbReference type="Proteomes" id="UP000887013"/>
    </source>
</evidence>
<dbReference type="PANTHER" id="PTHR30007">
    <property type="entry name" value="PHP DOMAIN PROTEIN"/>
    <property type="match status" value="1"/>
</dbReference>
<evidence type="ECO:0000313" key="2">
    <source>
        <dbReference type="EMBL" id="GFU34976.1"/>
    </source>
</evidence>
<dbReference type="InterPro" id="IPR002559">
    <property type="entry name" value="Transposase_11"/>
</dbReference>
<organism evidence="2 3">
    <name type="scientific">Nephila pilipes</name>
    <name type="common">Giant wood spider</name>
    <name type="synonym">Nephila maculata</name>
    <dbReference type="NCBI Taxonomy" id="299642"/>
    <lineage>
        <taxon>Eukaryota</taxon>
        <taxon>Metazoa</taxon>
        <taxon>Ecdysozoa</taxon>
        <taxon>Arthropoda</taxon>
        <taxon>Chelicerata</taxon>
        <taxon>Arachnida</taxon>
        <taxon>Araneae</taxon>
        <taxon>Araneomorphae</taxon>
        <taxon>Entelegynae</taxon>
        <taxon>Araneoidea</taxon>
        <taxon>Nephilidae</taxon>
        <taxon>Nephila</taxon>
    </lineage>
</organism>
<gene>
    <name evidence="2" type="primary">CO120_01035</name>
    <name evidence="2" type="ORF">NPIL_345701</name>
</gene>
<sequence length="232" mass="25475">MRESYPSDISREQFEKIRPILESSRKKTRPRELDLYDVFCGVLEVRINNGRKEKTSFCIIDAQSVKNADTAEKKGYDAGKKISGIKLHIAVDTEGLPHAIHITTAEITDRSSAVRMVENAKENLSEVKNILVDAGYTGENFATQIKTTIGATVESLLQILLLVNTKNTVKIIKYATTFNPSLCRRSNSGSAAHCKKFITSYAIFSTVACLAPSYSTIPSESGGAIANLPVEK</sequence>
<reference evidence="2" key="1">
    <citation type="submission" date="2020-08" db="EMBL/GenBank/DDBJ databases">
        <title>Multicomponent nature underlies the extraordinary mechanical properties of spider dragline silk.</title>
        <authorList>
            <person name="Kono N."/>
            <person name="Nakamura H."/>
            <person name="Mori M."/>
            <person name="Yoshida Y."/>
            <person name="Ohtoshi R."/>
            <person name="Malay A.D."/>
            <person name="Moran D.A.P."/>
            <person name="Tomita M."/>
            <person name="Numata K."/>
            <person name="Arakawa K."/>
        </authorList>
    </citation>
    <scope>NUCLEOTIDE SEQUENCE</scope>
</reference>
<dbReference type="PANTHER" id="PTHR30007:SF0">
    <property type="entry name" value="TRANSPOSASE"/>
    <property type="match status" value="1"/>
</dbReference>
<keyword evidence="3" id="KW-1185">Reference proteome</keyword>
<accession>A0A8X6QT36</accession>
<dbReference type="GO" id="GO:0006313">
    <property type="term" value="P:DNA transposition"/>
    <property type="evidence" value="ECO:0007669"/>
    <property type="project" value="InterPro"/>
</dbReference>
<name>A0A8X6QT36_NEPPI</name>